<protein>
    <submittedName>
        <fullName evidence="4">Uncharacterized protein</fullName>
    </submittedName>
</protein>
<dbReference type="Proteomes" id="UP000436088">
    <property type="component" value="Unassembled WGS sequence"/>
</dbReference>
<gene>
    <name evidence="4" type="ORF">F3Y22_tig00110933pilonHSYRG00191</name>
</gene>
<dbReference type="SUPFAM" id="SSF53254">
    <property type="entry name" value="Phosphoglycerate mutase-like"/>
    <property type="match status" value="1"/>
</dbReference>
<name>A0A6A2ZCA4_HIBSY</name>
<evidence type="ECO:0000256" key="2">
    <source>
        <dbReference type="ARBA" id="ARBA00022729"/>
    </source>
</evidence>
<evidence type="ECO:0000256" key="3">
    <source>
        <dbReference type="ARBA" id="ARBA00023136"/>
    </source>
</evidence>
<keyword evidence="2" id="KW-0732">Signal</keyword>
<dbReference type="Gene3D" id="3.40.50.1240">
    <property type="entry name" value="Phosphoglycerate mutase-like"/>
    <property type="match status" value="1"/>
</dbReference>
<comment type="subcellular location">
    <subcellularLocation>
        <location evidence="1">Membrane</location>
    </subcellularLocation>
</comment>
<dbReference type="InterPro" id="IPR029033">
    <property type="entry name" value="His_PPase_superfam"/>
</dbReference>
<sequence>MLVLYSCPANSSSKYFVHVLHNEHPIPMPGCGCTDFCPFQVFKDKIVQPHLKHDYDTLCNADLNQPPTTETSKLSNVPLALRWGNGDAQAHGIEL</sequence>
<proteinExistence type="predicted"/>
<accession>A0A6A2ZCA4</accession>
<dbReference type="AlphaFoldDB" id="A0A6A2ZCA4"/>
<organism evidence="4 5">
    <name type="scientific">Hibiscus syriacus</name>
    <name type="common">Rose of Sharon</name>
    <dbReference type="NCBI Taxonomy" id="106335"/>
    <lineage>
        <taxon>Eukaryota</taxon>
        <taxon>Viridiplantae</taxon>
        <taxon>Streptophyta</taxon>
        <taxon>Embryophyta</taxon>
        <taxon>Tracheophyta</taxon>
        <taxon>Spermatophyta</taxon>
        <taxon>Magnoliopsida</taxon>
        <taxon>eudicotyledons</taxon>
        <taxon>Gunneridae</taxon>
        <taxon>Pentapetalae</taxon>
        <taxon>rosids</taxon>
        <taxon>malvids</taxon>
        <taxon>Malvales</taxon>
        <taxon>Malvaceae</taxon>
        <taxon>Malvoideae</taxon>
        <taxon>Hibiscus</taxon>
    </lineage>
</organism>
<dbReference type="PANTHER" id="PTHR20963">
    <property type="entry name" value="MULTIPLE INOSITOL POLYPHOSPHATE PHOSPHATASE-RELATED"/>
    <property type="match status" value="1"/>
</dbReference>
<dbReference type="EMBL" id="VEPZ02001168">
    <property type="protein sequence ID" value="KAE8689621.1"/>
    <property type="molecule type" value="Genomic_DNA"/>
</dbReference>
<dbReference type="GO" id="GO:0016020">
    <property type="term" value="C:membrane"/>
    <property type="evidence" value="ECO:0007669"/>
    <property type="project" value="UniProtKB-SubCell"/>
</dbReference>
<keyword evidence="5" id="KW-1185">Reference proteome</keyword>
<reference evidence="4" key="1">
    <citation type="submission" date="2019-09" db="EMBL/GenBank/DDBJ databases">
        <title>Draft genome information of white flower Hibiscus syriacus.</title>
        <authorList>
            <person name="Kim Y.-M."/>
        </authorList>
    </citation>
    <scope>NUCLEOTIDE SEQUENCE [LARGE SCALE GENOMIC DNA]</scope>
    <source>
        <strain evidence="4">YM2019G1</strain>
    </source>
</reference>
<dbReference type="PANTHER" id="PTHR20963:SF8">
    <property type="entry name" value="MULTIPLE INOSITOL POLYPHOSPHATE PHOSPHATASE 1"/>
    <property type="match status" value="1"/>
</dbReference>
<keyword evidence="3" id="KW-0472">Membrane</keyword>
<evidence type="ECO:0000313" key="4">
    <source>
        <dbReference type="EMBL" id="KAE8689621.1"/>
    </source>
</evidence>
<dbReference type="GO" id="GO:0052745">
    <property type="term" value="F:inositol phosphate phosphatase activity"/>
    <property type="evidence" value="ECO:0007669"/>
    <property type="project" value="TreeGrafter"/>
</dbReference>
<comment type="caution">
    <text evidence="4">The sequence shown here is derived from an EMBL/GenBank/DDBJ whole genome shotgun (WGS) entry which is preliminary data.</text>
</comment>
<dbReference type="GO" id="GO:0003993">
    <property type="term" value="F:acid phosphatase activity"/>
    <property type="evidence" value="ECO:0007669"/>
    <property type="project" value="TreeGrafter"/>
</dbReference>
<evidence type="ECO:0000256" key="1">
    <source>
        <dbReference type="ARBA" id="ARBA00004370"/>
    </source>
</evidence>
<evidence type="ECO:0000313" key="5">
    <source>
        <dbReference type="Proteomes" id="UP000436088"/>
    </source>
</evidence>